<reference evidence="1" key="1">
    <citation type="submission" date="2015-04" db="UniProtKB">
        <authorList>
            <consortium name="EnsemblPlants"/>
        </authorList>
    </citation>
    <scope>IDENTIFICATION</scope>
</reference>
<accession>A0A0E0MJJ0</accession>
<reference evidence="1" key="2">
    <citation type="submission" date="2018-05" db="EMBL/GenBank/DDBJ databases">
        <title>OpunRS2 (Oryza punctata Reference Sequence Version 2).</title>
        <authorList>
            <person name="Zhang J."/>
            <person name="Kudrna D."/>
            <person name="Lee S."/>
            <person name="Talag J."/>
            <person name="Welchert J."/>
            <person name="Wing R.A."/>
        </authorList>
    </citation>
    <scope>NUCLEOTIDE SEQUENCE [LARGE SCALE GENOMIC DNA]</scope>
</reference>
<dbReference type="HOGENOM" id="CLU_1838382_0_0_1"/>
<proteinExistence type="predicted"/>
<dbReference type="Proteomes" id="UP000026962">
    <property type="component" value="Chromosome 12"/>
</dbReference>
<dbReference type="Gramene" id="OPUNC12G02440.1">
    <property type="protein sequence ID" value="OPUNC12G02440.1"/>
    <property type="gene ID" value="OPUNC12G02440"/>
</dbReference>
<keyword evidence="2" id="KW-1185">Reference proteome</keyword>
<protein>
    <submittedName>
        <fullName evidence="1">Uncharacterized protein</fullName>
    </submittedName>
</protein>
<sequence length="140" mass="15770">MAELQEAMASDAKEREWRCVPGGCRGEREANEDALLALLPCDLHLGLALPQPSLPALSIPNANRAALAINYTIVLYKLFSQHSRNLLSKMIGNRTIFAIINPTLEKKSQRTEMIALTRSMIFPRPIYQFEARCQFVTKIK</sequence>
<name>A0A0E0MJJ0_ORYPU</name>
<evidence type="ECO:0000313" key="2">
    <source>
        <dbReference type="Proteomes" id="UP000026962"/>
    </source>
</evidence>
<dbReference type="EnsemblPlants" id="OPUNC12G02440.1">
    <property type="protein sequence ID" value="OPUNC12G02440.1"/>
    <property type="gene ID" value="OPUNC12G02440"/>
</dbReference>
<dbReference type="AlphaFoldDB" id="A0A0E0MJJ0"/>
<evidence type="ECO:0000313" key="1">
    <source>
        <dbReference type="EnsemblPlants" id="OPUNC12G02440.1"/>
    </source>
</evidence>
<organism evidence="1">
    <name type="scientific">Oryza punctata</name>
    <name type="common">Red rice</name>
    <dbReference type="NCBI Taxonomy" id="4537"/>
    <lineage>
        <taxon>Eukaryota</taxon>
        <taxon>Viridiplantae</taxon>
        <taxon>Streptophyta</taxon>
        <taxon>Embryophyta</taxon>
        <taxon>Tracheophyta</taxon>
        <taxon>Spermatophyta</taxon>
        <taxon>Magnoliopsida</taxon>
        <taxon>Liliopsida</taxon>
        <taxon>Poales</taxon>
        <taxon>Poaceae</taxon>
        <taxon>BOP clade</taxon>
        <taxon>Oryzoideae</taxon>
        <taxon>Oryzeae</taxon>
        <taxon>Oryzinae</taxon>
        <taxon>Oryza</taxon>
    </lineage>
</organism>